<name>D0WDK0_NEILA</name>
<keyword evidence="1" id="KW-0472">Membrane</keyword>
<dbReference type="AlphaFoldDB" id="D0WDK0"/>
<feature type="transmembrane region" description="Helical" evidence="1">
    <location>
        <begin position="113"/>
        <end position="133"/>
    </location>
</feature>
<evidence type="ECO:0000313" key="2">
    <source>
        <dbReference type="EMBL" id="EEZ74345.1"/>
    </source>
</evidence>
<organism evidence="2 3">
    <name type="scientific">Neisseria lactamica ATCC 23970</name>
    <dbReference type="NCBI Taxonomy" id="546265"/>
    <lineage>
        <taxon>Bacteria</taxon>
        <taxon>Pseudomonadati</taxon>
        <taxon>Pseudomonadota</taxon>
        <taxon>Betaproteobacteria</taxon>
        <taxon>Neisseriales</taxon>
        <taxon>Neisseriaceae</taxon>
        <taxon>Neisseria</taxon>
    </lineage>
</organism>
<dbReference type="EMBL" id="ACEQ02000058">
    <property type="protein sequence ID" value="EEZ74345.1"/>
    <property type="molecule type" value="Genomic_DNA"/>
</dbReference>
<gene>
    <name evidence="2" type="ORF">NEILACOT_05637</name>
</gene>
<comment type="caution">
    <text evidence="2">The sequence shown here is derived from an EMBL/GenBank/DDBJ whole genome shotgun (WGS) entry which is preliminary data.</text>
</comment>
<feature type="transmembrane region" description="Helical" evidence="1">
    <location>
        <begin position="61"/>
        <end position="78"/>
    </location>
</feature>
<keyword evidence="1" id="KW-0812">Transmembrane</keyword>
<protein>
    <submittedName>
        <fullName evidence="2">Uncharacterized protein</fullName>
    </submittedName>
</protein>
<accession>D0WDK0</accession>
<reference evidence="2 3" key="1">
    <citation type="submission" date="2009-10" db="EMBL/GenBank/DDBJ databases">
        <authorList>
            <person name="Weinstock G."/>
            <person name="Sodergren E."/>
            <person name="Clifton S."/>
            <person name="Fulton L."/>
            <person name="Fulton B."/>
            <person name="Courtney L."/>
            <person name="Fronick C."/>
            <person name="Harrison M."/>
            <person name="Strong C."/>
            <person name="Farmer C."/>
            <person name="Delahaunty K."/>
            <person name="Markovic C."/>
            <person name="Hall O."/>
            <person name="Minx P."/>
            <person name="Tomlinson C."/>
            <person name="Mitreva M."/>
            <person name="Nelson J."/>
            <person name="Hou S."/>
            <person name="Wollam A."/>
            <person name="Pepin K.H."/>
            <person name="Johnson M."/>
            <person name="Bhonagiri V."/>
            <person name="Nash W.E."/>
            <person name="Warren W."/>
            <person name="Chinwalla A."/>
            <person name="Mardis E.R."/>
            <person name="Wilson R.K."/>
        </authorList>
    </citation>
    <scope>NUCLEOTIDE SEQUENCE [LARGE SCALE GENOMIC DNA]</scope>
    <source>
        <strain evidence="2 3">ATCC 23970</strain>
    </source>
</reference>
<proteinExistence type="predicted"/>
<dbReference type="Proteomes" id="UP000003843">
    <property type="component" value="Unassembled WGS sequence"/>
</dbReference>
<evidence type="ECO:0000313" key="3">
    <source>
        <dbReference type="Proteomes" id="UP000003843"/>
    </source>
</evidence>
<evidence type="ECO:0000256" key="1">
    <source>
        <dbReference type="SAM" id="Phobius"/>
    </source>
</evidence>
<keyword evidence="1" id="KW-1133">Transmembrane helix</keyword>
<sequence length="161" mass="16317">MVLPLPFQHGIALAAELQFVRLQQGVLMGLAVRTVFAFAVGRFGIDIDTGLRTDGNPDADLYAGIAVFAVLMLAVLGGEQPDVARGIEADGVARSNVAALDGNVALAAADIDVAAGFQAALPALAVVLVLFLAGGFKAEAGFDGQEDGALLSGLVFDGVGH</sequence>